<accession>A0A412PFK1</accession>
<gene>
    <name evidence="1" type="ORF">DWX20_06235</name>
</gene>
<dbReference type="EMBL" id="QRWX01000002">
    <property type="protein sequence ID" value="RGT56403.1"/>
    <property type="molecule type" value="Genomic_DNA"/>
</dbReference>
<name>A0A412PFK1_9FIRM</name>
<dbReference type="Proteomes" id="UP000284731">
    <property type="component" value="Unassembled WGS sequence"/>
</dbReference>
<evidence type="ECO:0000313" key="2">
    <source>
        <dbReference type="Proteomes" id="UP000284731"/>
    </source>
</evidence>
<evidence type="ECO:0000313" key="1">
    <source>
        <dbReference type="EMBL" id="RGT56403.1"/>
    </source>
</evidence>
<dbReference type="AlphaFoldDB" id="A0A412PFK1"/>
<protein>
    <submittedName>
        <fullName evidence="1">Uncharacterized protein</fullName>
    </submittedName>
</protein>
<dbReference type="RefSeq" id="WP_118764874.1">
    <property type="nucleotide sequence ID" value="NZ_CABJCF010000002.1"/>
</dbReference>
<reference evidence="1 2" key="1">
    <citation type="submission" date="2018-08" db="EMBL/GenBank/DDBJ databases">
        <title>A genome reference for cultivated species of the human gut microbiota.</title>
        <authorList>
            <person name="Zou Y."/>
            <person name="Xue W."/>
            <person name="Luo G."/>
        </authorList>
    </citation>
    <scope>NUCLEOTIDE SEQUENCE [LARGE SCALE GENOMIC DNA]</scope>
    <source>
        <strain evidence="1 2">AF18-46</strain>
    </source>
</reference>
<proteinExistence type="predicted"/>
<sequence>MKRLASFVICLLCALITVVTFVLSWEWGNRRNMEWLSQLREIEGLENQLSEIPSGYVNGFGESDTIYASSKRVSSDTAMMDQLWTTAFVWNSPEEYATQRASIISTYNLKTDTQFFNEGMKDPTSITDGSNPTFEGLSDMKYLKQDIQLVSIKEDVYRYFVRISYYTANHRSETPYRFCYIFCDIDANQQIINLEYYSSKGWE</sequence>
<comment type="caution">
    <text evidence="1">The sequence shown here is derived from an EMBL/GenBank/DDBJ whole genome shotgun (WGS) entry which is preliminary data.</text>
</comment>
<organism evidence="1 2">
    <name type="scientific">Solobacterium moorei</name>
    <dbReference type="NCBI Taxonomy" id="102148"/>
    <lineage>
        <taxon>Bacteria</taxon>
        <taxon>Bacillati</taxon>
        <taxon>Bacillota</taxon>
        <taxon>Erysipelotrichia</taxon>
        <taxon>Erysipelotrichales</taxon>
        <taxon>Erysipelotrichaceae</taxon>
        <taxon>Solobacterium</taxon>
    </lineage>
</organism>